<keyword evidence="3" id="KW-1185">Reference proteome</keyword>
<dbReference type="Gene3D" id="3.40.50.450">
    <property type="match status" value="1"/>
</dbReference>
<evidence type="ECO:0000256" key="1">
    <source>
        <dbReference type="SAM" id="Phobius"/>
    </source>
</evidence>
<dbReference type="STRING" id="69960.SAMN05421720_1286"/>
<feature type="transmembrane region" description="Helical" evidence="1">
    <location>
        <begin position="336"/>
        <end position="356"/>
    </location>
</feature>
<dbReference type="Proteomes" id="UP000199412">
    <property type="component" value="Unassembled WGS sequence"/>
</dbReference>
<dbReference type="AlphaFoldDB" id="A0A1G7I0G0"/>
<feature type="transmembrane region" description="Helical" evidence="1">
    <location>
        <begin position="518"/>
        <end position="541"/>
    </location>
</feature>
<organism evidence="2 3">
    <name type="scientific">Rhodospira trueperi</name>
    <dbReference type="NCBI Taxonomy" id="69960"/>
    <lineage>
        <taxon>Bacteria</taxon>
        <taxon>Pseudomonadati</taxon>
        <taxon>Pseudomonadota</taxon>
        <taxon>Alphaproteobacteria</taxon>
        <taxon>Rhodospirillales</taxon>
        <taxon>Rhodospirillaceae</taxon>
        <taxon>Rhodospira</taxon>
    </lineage>
</organism>
<feature type="transmembrane region" description="Helical" evidence="1">
    <location>
        <begin position="469"/>
        <end position="487"/>
    </location>
</feature>
<evidence type="ECO:0000313" key="2">
    <source>
        <dbReference type="EMBL" id="SDF06231.1"/>
    </source>
</evidence>
<proteinExistence type="predicted"/>
<reference evidence="2 3" key="1">
    <citation type="submission" date="2016-10" db="EMBL/GenBank/DDBJ databases">
        <authorList>
            <person name="de Groot N.N."/>
        </authorList>
    </citation>
    <scope>NUCLEOTIDE SEQUENCE [LARGE SCALE GENOMIC DNA]</scope>
    <source>
        <strain evidence="2 3">ATCC 700224</strain>
    </source>
</reference>
<keyword evidence="1" id="KW-0812">Transmembrane</keyword>
<keyword evidence="1" id="KW-0472">Membrane</keyword>
<evidence type="ECO:0000313" key="3">
    <source>
        <dbReference type="Proteomes" id="UP000199412"/>
    </source>
</evidence>
<keyword evidence="1" id="KW-1133">Transmembrane helix</keyword>
<evidence type="ECO:0008006" key="4">
    <source>
        <dbReference type="Google" id="ProtNLM"/>
    </source>
</evidence>
<dbReference type="EMBL" id="FNAP01000028">
    <property type="protein sequence ID" value="SDF06231.1"/>
    <property type="molecule type" value="Genomic_DNA"/>
</dbReference>
<name>A0A1G7I0G0_9PROT</name>
<dbReference type="RefSeq" id="WP_143027261.1">
    <property type="nucleotide sequence ID" value="NZ_FNAP01000028.1"/>
</dbReference>
<gene>
    <name evidence="2" type="ORF">SAMN05421720_1286</name>
</gene>
<accession>A0A1G7I0G0</accession>
<protein>
    <recommendedName>
        <fullName evidence="4">SMODS and SLOG-associating 2TM effector domain-containing protein</fullName>
    </recommendedName>
</protein>
<sequence>MKRTGPRIGPLPLIVGITGHRDLSEAARAPAEKAVRSLLTTLRATYPHTPVHVMSGAAEGADQLACQVALDMGLPVIVTLPMPLDDYATTMSDDAARAGLSSIVDRAVLTVTLPPPLAGAPEGVPSVTAYEQLGLYLARISHILVALWDGVPHSGEAHRGGSAHVVAMRMTPEAAPDVAVSSPLHPAGLDELDMTDPGPTLRLGVSRADHPNDGSLGRLFDARETDGAALTDIAATVTVDSLARLDQANRRLAMRGRAKTRRIDQGAASLIPDGRMQAEPTARRAALDVLRRARATAALGAARYQTRTYRVHAGLVAALPAAVLTFEVYSHLYQDITALSAYLAIVAGAFLFHYGVSARLEWQAWYQDLRALAEALRVQAFWGLAGIPTPVSECYLRKHRADLAWIRDAVRGLSPWGLSAAVSGPPRVEAVTDLWVRKQATFFGGADGHGGAAHREQGRTRRFDRLTTIAYLSGLGVGLALLAWELYPLVAAHGADGAHAAHGADAADAHSGHGGHGLGFGLAVTLMGLAPAFAGAFSVYAEKRAFMDHAHQYHRMGAVFRRALAILTGPRGQDTDRAQRVLRELGREALGENGDWLLAHRDRPIEPIKGG</sequence>
<dbReference type="OrthoDB" id="9150973at2"/>
<feature type="transmembrane region" description="Helical" evidence="1">
    <location>
        <begin position="311"/>
        <end position="330"/>
    </location>
</feature>